<dbReference type="SUPFAM" id="SSF88659">
    <property type="entry name" value="Sigma3 and sigma4 domains of RNA polymerase sigma factors"/>
    <property type="match status" value="1"/>
</dbReference>
<sequence>MSGDAEVGVSAGEVPAGPSDAELITAARSGEADAYETLYRRHCEAARRYALSLAGNPADRDDLVSEAFAKVLSALRAGGGPDLAFRSYLLSVVRNAFYDRTRQERRVDVTDDMERHDTPVAFADTVVDGFERTLAARAFATLPERWQMVLWHTEVEGDSPAEVAPLLGLTPNGVAALAYRARERLRQAYLSVHCADVPQNTVVAGTTCGWTTEHLGARVRGGLSKREATKVDAHLHDCAQCEVLYGELGELNSGLRGVLAPLILTAAVTGYFLKPAGIIAGAGSGLAGIWHGVVFGAQRTKDFARQPAGVATVAGAIVLIALAAFAFVLSDSPQKPTKPPAAAAAAPPAAPPGGGGGTAPHPPPAAPNAPAGQPPAAVKPPPGVVPSLSPSAAPPASPSPQPSASASRVPPTPPARSGIRVRVRVGVPPLHVGVSVGVGGHRGLVGVGVKIRIVPPVIQDCPLLALHCDQP</sequence>
<evidence type="ECO:0000256" key="1">
    <source>
        <dbReference type="ARBA" id="ARBA00010641"/>
    </source>
</evidence>
<evidence type="ECO:0000256" key="7">
    <source>
        <dbReference type="SAM" id="Phobius"/>
    </source>
</evidence>
<dbReference type="RefSeq" id="WP_344307702.1">
    <property type="nucleotide sequence ID" value="NZ_BAAANY010000003.1"/>
</dbReference>
<dbReference type="NCBIfam" id="TIGR02937">
    <property type="entry name" value="sigma70-ECF"/>
    <property type="match status" value="1"/>
</dbReference>
<keyword evidence="2" id="KW-0805">Transcription regulation</keyword>
<feature type="transmembrane region" description="Helical" evidence="7">
    <location>
        <begin position="309"/>
        <end position="329"/>
    </location>
</feature>
<dbReference type="Pfam" id="PF08281">
    <property type="entry name" value="Sigma70_r4_2"/>
    <property type="match status" value="1"/>
</dbReference>
<keyword evidence="3" id="KW-0731">Sigma factor</keyword>
<feature type="domain" description="Putative zinc-finger" evidence="10">
    <location>
        <begin position="208"/>
        <end position="241"/>
    </location>
</feature>
<dbReference type="InterPro" id="IPR014284">
    <property type="entry name" value="RNA_pol_sigma-70_dom"/>
</dbReference>
<keyword evidence="7" id="KW-1133">Transmembrane helix</keyword>
<keyword evidence="7" id="KW-0812">Transmembrane</keyword>
<evidence type="ECO:0000256" key="4">
    <source>
        <dbReference type="ARBA" id="ARBA00023125"/>
    </source>
</evidence>
<dbReference type="Pfam" id="PF04542">
    <property type="entry name" value="Sigma70_r2"/>
    <property type="match status" value="1"/>
</dbReference>
<gene>
    <name evidence="11" type="ORF">GCM10009765_10990</name>
</gene>
<dbReference type="InterPro" id="IPR027383">
    <property type="entry name" value="Znf_put"/>
</dbReference>
<keyword evidence="12" id="KW-1185">Reference proteome</keyword>
<dbReference type="Gene3D" id="1.10.10.1320">
    <property type="entry name" value="Anti-sigma factor, zinc-finger domain"/>
    <property type="match status" value="1"/>
</dbReference>
<comment type="caution">
    <text evidence="11">The sequence shown here is derived from an EMBL/GenBank/DDBJ whole genome shotgun (WGS) entry which is preliminary data.</text>
</comment>
<dbReference type="Pfam" id="PF13490">
    <property type="entry name" value="zf-HC2"/>
    <property type="match status" value="1"/>
</dbReference>
<evidence type="ECO:0000256" key="3">
    <source>
        <dbReference type="ARBA" id="ARBA00023082"/>
    </source>
</evidence>
<evidence type="ECO:0000313" key="11">
    <source>
        <dbReference type="EMBL" id="GAA1663308.1"/>
    </source>
</evidence>
<keyword evidence="7" id="KW-0472">Membrane</keyword>
<proteinExistence type="inferred from homology"/>
<keyword evidence="4" id="KW-0238">DNA-binding</keyword>
<dbReference type="Gene3D" id="1.10.1740.10">
    <property type="match status" value="1"/>
</dbReference>
<dbReference type="InterPro" id="IPR007627">
    <property type="entry name" value="RNA_pol_sigma70_r2"/>
</dbReference>
<dbReference type="Gene3D" id="1.10.10.10">
    <property type="entry name" value="Winged helix-like DNA-binding domain superfamily/Winged helix DNA-binding domain"/>
    <property type="match status" value="1"/>
</dbReference>
<dbReference type="Proteomes" id="UP001500618">
    <property type="component" value="Unassembled WGS sequence"/>
</dbReference>
<name>A0ABN2G0Q5_9ACTN</name>
<dbReference type="SUPFAM" id="SSF88946">
    <property type="entry name" value="Sigma2 domain of RNA polymerase sigma factors"/>
    <property type="match status" value="1"/>
</dbReference>
<evidence type="ECO:0000259" key="8">
    <source>
        <dbReference type="Pfam" id="PF04542"/>
    </source>
</evidence>
<evidence type="ECO:0000313" key="12">
    <source>
        <dbReference type="Proteomes" id="UP001500618"/>
    </source>
</evidence>
<dbReference type="PANTHER" id="PTHR43133:SF8">
    <property type="entry name" value="RNA POLYMERASE SIGMA FACTOR HI_1459-RELATED"/>
    <property type="match status" value="1"/>
</dbReference>
<feature type="compositionally biased region" description="Pro residues" evidence="6">
    <location>
        <begin position="392"/>
        <end position="401"/>
    </location>
</feature>
<reference evidence="11 12" key="1">
    <citation type="journal article" date="2019" name="Int. J. Syst. Evol. Microbiol.">
        <title>The Global Catalogue of Microorganisms (GCM) 10K type strain sequencing project: providing services to taxonomists for standard genome sequencing and annotation.</title>
        <authorList>
            <consortium name="The Broad Institute Genomics Platform"/>
            <consortium name="The Broad Institute Genome Sequencing Center for Infectious Disease"/>
            <person name="Wu L."/>
            <person name="Ma J."/>
        </authorList>
    </citation>
    <scope>NUCLEOTIDE SEQUENCE [LARGE SCALE GENOMIC DNA]</scope>
    <source>
        <strain evidence="11 12">JCM 14718</strain>
    </source>
</reference>
<evidence type="ECO:0000256" key="5">
    <source>
        <dbReference type="ARBA" id="ARBA00023163"/>
    </source>
</evidence>
<dbReference type="InterPro" id="IPR036388">
    <property type="entry name" value="WH-like_DNA-bd_sf"/>
</dbReference>
<dbReference type="InterPro" id="IPR013249">
    <property type="entry name" value="RNA_pol_sigma70_r4_t2"/>
</dbReference>
<dbReference type="InterPro" id="IPR039425">
    <property type="entry name" value="RNA_pol_sigma-70-like"/>
</dbReference>
<dbReference type="InterPro" id="IPR041916">
    <property type="entry name" value="Anti_sigma_zinc_sf"/>
</dbReference>
<dbReference type="PANTHER" id="PTHR43133">
    <property type="entry name" value="RNA POLYMERASE ECF-TYPE SIGMA FACTO"/>
    <property type="match status" value="1"/>
</dbReference>
<dbReference type="InterPro" id="IPR013324">
    <property type="entry name" value="RNA_pol_sigma_r3/r4-like"/>
</dbReference>
<evidence type="ECO:0000259" key="10">
    <source>
        <dbReference type="Pfam" id="PF13490"/>
    </source>
</evidence>
<feature type="domain" description="RNA polymerase sigma-70 region 2" evidence="8">
    <location>
        <begin position="38"/>
        <end position="106"/>
    </location>
</feature>
<dbReference type="InterPro" id="IPR013325">
    <property type="entry name" value="RNA_pol_sigma_r2"/>
</dbReference>
<accession>A0ABN2G0Q5</accession>
<evidence type="ECO:0008006" key="13">
    <source>
        <dbReference type="Google" id="ProtNLM"/>
    </source>
</evidence>
<evidence type="ECO:0000256" key="2">
    <source>
        <dbReference type="ARBA" id="ARBA00023015"/>
    </source>
</evidence>
<organism evidence="11 12">
    <name type="scientific">Fodinicola feengrottensis</name>
    <dbReference type="NCBI Taxonomy" id="435914"/>
    <lineage>
        <taxon>Bacteria</taxon>
        <taxon>Bacillati</taxon>
        <taxon>Actinomycetota</taxon>
        <taxon>Actinomycetes</taxon>
        <taxon>Mycobacteriales</taxon>
        <taxon>Fodinicola</taxon>
    </lineage>
</organism>
<feature type="transmembrane region" description="Helical" evidence="7">
    <location>
        <begin position="278"/>
        <end position="297"/>
    </location>
</feature>
<feature type="region of interest" description="Disordered" evidence="6">
    <location>
        <begin position="336"/>
        <end position="417"/>
    </location>
</feature>
<protein>
    <recommendedName>
        <fullName evidence="13">Sigma-70 family RNA polymerase sigma factor</fullName>
    </recommendedName>
</protein>
<feature type="domain" description="RNA polymerase sigma factor 70 region 4 type 2" evidence="9">
    <location>
        <begin position="136"/>
        <end position="185"/>
    </location>
</feature>
<evidence type="ECO:0000259" key="9">
    <source>
        <dbReference type="Pfam" id="PF08281"/>
    </source>
</evidence>
<evidence type="ECO:0000256" key="6">
    <source>
        <dbReference type="SAM" id="MobiDB-lite"/>
    </source>
</evidence>
<comment type="similarity">
    <text evidence="1">Belongs to the sigma-70 factor family. ECF subfamily.</text>
</comment>
<dbReference type="EMBL" id="BAAANY010000003">
    <property type="protein sequence ID" value="GAA1663308.1"/>
    <property type="molecule type" value="Genomic_DNA"/>
</dbReference>
<keyword evidence="5" id="KW-0804">Transcription</keyword>